<comment type="caution">
    <text evidence="1">The sequence shown here is derived from an EMBL/GenBank/DDBJ whole genome shotgun (WGS) entry which is preliminary data.</text>
</comment>
<organism evidence="1 2">
    <name type="scientific">Streptomyces muensis</name>
    <dbReference type="NCBI Taxonomy" id="1077944"/>
    <lineage>
        <taxon>Bacteria</taxon>
        <taxon>Bacillati</taxon>
        <taxon>Actinomycetota</taxon>
        <taxon>Actinomycetes</taxon>
        <taxon>Kitasatosporales</taxon>
        <taxon>Streptomycetaceae</taxon>
        <taxon>Streptomyces</taxon>
    </lineage>
</organism>
<dbReference type="AlphaFoldDB" id="A0A9X1PS06"/>
<dbReference type="Proteomes" id="UP001139384">
    <property type="component" value="Unassembled WGS sequence"/>
</dbReference>
<sequence>MTTTSTVTELRWNKDVYPPVGTNDTSWIPCTTSDGQPAALALDDQEREALGRQLLHLDDEDDVVDEQFFEPERLYVRNGITFRCEGIALYPGTTEPRAFGFKRHGHPNAGWAPATFSERAWRRGWEDITCPEHGYECAPHALFADCPAHRR</sequence>
<dbReference type="RefSeq" id="WP_234760752.1">
    <property type="nucleotide sequence ID" value="NZ_JAKEIP010000005.1"/>
</dbReference>
<evidence type="ECO:0000313" key="1">
    <source>
        <dbReference type="EMBL" id="MCF1592447.1"/>
    </source>
</evidence>
<name>A0A9X1PS06_STRM4</name>
<proteinExistence type="predicted"/>
<accession>A0A9X1PS06</accession>
<gene>
    <name evidence="1" type="ORF">L0P92_02530</name>
</gene>
<protein>
    <submittedName>
        <fullName evidence="1">Uncharacterized protein</fullName>
    </submittedName>
</protein>
<keyword evidence="2" id="KW-1185">Reference proteome</keyword>
<reference evidence="1" key="1">
    <citation type="submission" date="2022-01" db="EMBL/GenBank/DDBJ databases">
        <title>Draft Genome Sequences of Seven Type Strains of the Genus Streptomyces.</title>
        <authorList>
            <person name="Aziz S."/>
            <person name="Coretto E."/>
            <person name="Chronakova A."/>
            <person name="Sproer C."/>
            <person name="Huber K."/>
            <person name="Nouioui I."/>
            <person name="Gross H."/>
        </authorList>
    </citation>
    <scope>NUCLEOTIDE SEQUENCE</scope>
    <source>
        <strain evidence="1">DSM 103493</strain>
    </source>
</reference>
<dbReference type="EMBL" id="JAKEIP010000005">
    <property type="protein sequence ID" value="MCF1592447.1"/>
    <property type="molecule type" value="Genomic_DNA"/>
</dbReference>
<evidence type="ECO:0000313" key="2">
    <source>
        <dbReference type="Proteomes" id="UP001139384"/>
    </source>
</evidence>